<dbReference type="STRING" id="42157.A0A182DWW6"/>
<name>A0A182DWW6_ONCOC</name>
<dbReference type="Proteomes" id="UP000271087">
    <property type="component" value="Unassembled WGS sequence"/>
</dbReference>
<dbReference type="WBParaSite" id="nOo.2.0.1.t00135-RA">
    <property type="protein sequence ID" value="nOo.2.0.1.t00135-RA"/>
    <property type="gene ID" value="nOo.2.0.1.g00135"/>
</dbReference>
<accession>A0A182DWW6</accession>
<feature type="compositionally biased region" description="Polar residues" evidence="1">
    <location>
        <begin position="199"/>
        <end position="216"/>
    </location>
</feature>
<feature type="compositionally biased region" description="Basic and acidic residues" evidence="1">
    <location>
        <begin position="58"/>
        <end position="76"/>
    </location>
</feature>
<feature type="region of interest" description="Disordered" evidence="1">
    <location>
        <begin position="1"/>
        <end position="77"/>
    </location>
</feature>
<keyword evidence="3" id="KW-1185">Reference proteome</keyword>
<evidence type="ECO:0000313" key="3">
    <source>
        <dbReference type="Proteomes" id="UP000271087"/>
    </source>
</evidence>
<protein>
    <submittedName>
        <fullName evidence="2 4">Uncharacterized protein</fullName>
    </submittedName>
</protein>
<organism evidence="4">
    <name type="scientific">Onchocerca ochengi</name>
    <name type="common">Filarial nematode worm</name>
    <dbReference type="NCBI Taxonomy" id="42157"/>
    <lineage>
        <taxon>Eukaryota</taxon>
        <taxon>Metazoa</taxon>
        <taxon>Ecdysozoa</taxon>
        <taxon>Nematoda</taxon>
        <taxon>Chromadorea</taxon>
        <taxon>Rhabditida</taxon>
        <taxon>Spirurina</taxon>
        <taxon>Spiruromorpha</taxon>
        <taxon>Filarioidea</taxon>
        <taxon>Onchocercidae</taxon>
        <taxon>Onchocerca</taxon>
    </lineage>
</organism>
<proteinExistence type="predicted"/>
<gene>
    <name evidence="2" type="ORF">NOO_LOCUS135</name>
</gene>
<dbReference type="AlphaFoldDB" id="A0A182DWW6"/>
<dbReference type="EMBL" id="UYRW01000012">
    <property type="protein sequence ID" value="VDK61454.1"/>
    <property type="molecule type" value="Genomic_DNA"/>
</dbReference>
<evidence type="ECO:0000313" key="2">
    <source>
        <dbReference type="EMBL" id="VDK61454.1"/>
    </source>
</evidence>
<evidence type="ECO:0000313" key="4">
    <source>
        <dbReference type="WBParaSite" id="nOo.2.0.1.t00135-RA"/>
    </source>
</evidence>
<reference evidence="4" key="1">
    <citation type="submission" date="2016-06" db="UniProtKB">
        <authorList>
            <consortium name="WormBaseParasite"/>
        </authorList>
    </citation>
    <scope>IDENTIFICATION</scope>
</reference>
<reference evidence="2 3" key="2">
    <citation type="submission" date="2018-08" db="EMBL/GenBank/DDBJ databases">
        <authorList>
            <person name="Laetsch R D."/>
            <person name="Stevens L."/>
            <person name="Kumar S."/>
            <person name="Blaxter L. M."/>
        </authorList>
    </citation>
    <scope>NUCLEOTIDE SEQUENCE [LARGE SCALE GENOMIC DNA]</scope>
</reference>
<feature type="compositionally biased region" description="Basic and acidic residues" evidence="1">
    <location>
        <begin position="1"/>
        <end position="15"/>
    </location>
</feature>
<feature type="compositionally biased region" description="Basic and acidic residues" evidence="1">
    <location>
        <begin position="36"/>
        <end position="45"/>
    </location>
</feature>
<feature type="compositionally biased region" description="Polar residues" evidence="1">
    <location>
        <begin position="46"/>
        <end position="55"/>
    </location>
</feature>
<evidence type="ECO:0000256" key="1">
    <source>
        <dbReference type="SAM" id="MobiDB-lite"/>
    </source>
</evidence>
<feature type="region of interest" description="Disordered" evidence="1">
    <location>
        <begin position="195"/>
        <end position="216"/>
    </location>
</feature>
<sequence length="231" mass="26298">MSEDSPKTVRSDSTRKVRPTMQLYCPRMLRTTAVSKKMDAREKNANTKQPANSMNIVKDSKNGKENDGKKESRRNQTYDQEFINDTLWKECDDDERRYILKRNDYANLNSHGNRQRNSSDSPNINICEVEINSNKSLRKSKNNINKSCDHLADGFGSPKRRPGRRMYSNSINCYSSSQSLCEGCSTDNNVHHYDGPASSRFNTRKSSSNQKEAFGSNSTSLSVSISDFRIP</sequence>